<dbReference type="Proteomes" id="UP000887013">
    <property type="component" value="Unassembled WGS sequence"/>
</dbReference>
<accession>A0A8X6PJA4</accession>
<comment type="caution">
    <text evidence="2">The sequence shown here is derived from an EMBL/GenBank/DDBJ whole genome shotgun (WGS) entry which is preliminary data.</text>
</comment>
<name>A0A8X6PJA4_NEPPI</name>
<feature type="compositionally biased region" description="Basic and acidic residues" evidence="1">
    <location>
        <begin position="96"/>
        <end position="111"/>
    </location>
</feature>
<reference evidence="2" key="1">
    <citation type="submission" date="2020-08" db="EMBL/GenBank/DDBJ databases">
        <title>Multicomponent nature underlies the extraordinary mechanical properties of spider dragline silk.</title>
        <authorList>
            <person name="Kono N."/>
            <person name="Nakamura H."/>
            <person name="Mori M."/>
            <person name="Yoshida Y."/>
            <person name="Ohtoshi R."/>
            <person name="Malay A.D."/>
            <person name="Moran D.A.P."/>
            <person name="Tomita M."/>
            <person name="Numata K."/>
            <person name="Arakawa K."/>
        </authorList>
    </citation>
    <scope>NUCLEOTIDE SEQUENCE</scope>
</reference>
<dbReference type="EMBL" id="BMAW01020712">
    <property type="protein sequence ID" value="GFT69566.1"/>
    <property type="molecule type" value="Genomic_DNA"/>
</dbReference>
<protein>
    <submittedName>
        <fullName evidence="2">Uncharacterized protein</fullName>
    </submittedName>
</protein>
<sequence>MVDTSLKMVELNQKFLNGRQFLEDKKFVRDVSATTIESRATEGEKNREERRLEREREMELTRMQATRGNENRSLLPREHNNGEGKERKARQLAIKLETEASFQRELEEKRKTEKSKKIKRGRLEAIS</sequence>
<feature type="compositionally biased region" description="Basic and acidic residues" evidence="1">
    <location>
        <begin position="75"/>
        <end position="86"/>
    </location>
</feature>
<keyword evidence="3" id="KW-1185">Reference proteome</keyword>
<gene>
    <name evidence="2" type="ORF">NPIL_500501</name>
</gene>
<feature type="compositionally biased region" description="Basic and acidic residues" evidence="1">
    <location>
        <begin position="39"/>
        <end position="60"/>
    </location>
</feature>
<organism evidence="2 3">
    <name type="scientific">Nephila pilipes</name>
    <name type="common">Giant wood spider</name>
    <name type="synonym">Nephila maculata</name>
    <dbReference type="NCBI Taxonomy" id="299642"/>
    <lineage>
        <taxon>Eukaryota</taxon>
        <taxon>Metazoa</taxon>
        <taxon>Ecdysozoa</taxon>
        <taxon>Arthropoda</taxon>
        <taxon>Chelicerata</taxon>
        <taxon>Arachnida</taxon>
        <taxon>Araneae</taxon>
        <taxon>Araneomorphae</taxon>
        <taxon>Entelegynae</taxon>
        <taxon>Araneoidea</taxon>
        <taxon>Nephilidae</taxon>
        <taxon>Nephila</taxon>
    </lineage>
</organism>
<evidence type="ECO:0000313" key="2">
    <source>
        <dbReference type="EMBL" id="GFT69566.1"/>
    </source>
</evidence>
<evidence type="ECO:0000313" key="3">
    <source>
        <dbReference type="Proteomes" id="UP000887013"/>
    </source>
</evidence>
<feature type="region of interest" description="Disordered" evidence="1">
    <location>
        <begin position="37"/>
        <end position="127"/>
    </location>
</feature>
<evidence type="ECO:0000256" key="1">
    <source>
        <dbReference type="SAM" id="MobiDB-lite"/>
    </source>
</evidence>
<proteinExistence type="predicted"/>
<dbReference type="AlphaFoldDB" id="A0A8X6PJA4"/>